<dbReference type="Pfam" id="PF03358">
    <property type="entry name" value="FMN_red"/>
    <property type="match status" value="1"/>
</dbReference>
<keyword evidence="2" id="KW-0560">Oxidoreductase</keyword>
<dbReference type="GO" id="GO:0042602">
    <property type="term" value="F:riboflavin reductase (NADPH) activity"/>
    <property type="evidence" value="ECO:0007669"/>
    <property type="project" value="UniProtKB-EC"/>
</dbReference>
<name>F0QQZ2_MYCSL</name>
<dbReference type="InterPro" id="IPR050712">
    <property type="entry name" value="NAD(P)H-dep_reductase"/>
</dbReference>
<dbReference type="EC" id="1.5.1.30" evidence="2"/>
<dbReference type="RefSeq" id="WP_013609019.1">
    <property type="nucleotide sequence ID" value="NC_015155.1"/>
</dbReference>
<sequence length="159" mass="18490">MTRVLIICGSNSRDSKSVTLTQQISKQLSLWAVYLNSYEFIPLLTNEIINKREFPPSIKYLSEKILEHDILVLVFPQYNYNFSGFFKNVLDWCSLHTKKIFLKKRIVLVGVSSSRVGEEEFEKITSWTCYSLGAEEIVFFNKTPNENLEDFISQIGKYV</sequence>
<evidence type="ECO:0000259" key="1">
    <source>
        <dbReference type="Pfam" id="PF03358"/>
    </source>
</evidence>
<keyword evidence="3" id="KW-1185">Reference proteome</keyword>
<gene>
    <name evidence="2" type="ordered locus">MSU_0374</name>
</gene>
<dbReference type="Proteomes" id="UP000007484">
    <property type="component" value="Chromosome"/>
</dbReference>
<proteinExistence type="predicted"/>
<evidence type="ECO:0000313" key="2">
    <source>
        <dbReference type="EMBL" id="ADX97912.1"/>
    </source>
</evidence>
<dbReference type="EMBL" id="CP002525">
    <property type="protein sequence ID" value="ADX97912.1"/>
    <property type="molecule type" value="Genomic_DNA"/>
</dbReference>
<accession>F0QQZ2</accession>
<dbReference type="InterPro" id="IPR005025">
    <property type="entry name" value="FMN_Rdtase-like_dom"/>
</dbReference>
<organism evidence="2 3">
    <name type="scientific">Mycoplasma suis (strain Illinois)</name>
    <dbReference type="NCBI Taxonomy" id="768700"/>
    <lineage>
        <taxon>Bacteria</taxon>
        <taxon>Bacillati</taxon>
        <taxon>Mycoplasmatota</taxon>
        <taxon>Mollicutes</taxon>
        <taxon>Mycoplasmataceae</taxon>
        <taxon>Mycoplasma</taxon>
    </lineage>
</organism>
<dbReference type="HOGENOM" id="CLU_055322_4_1_14"/>
<reference evidence="2 3" key="1">
    <citation type="journal article" date="2011" name="J. Bacteriol.">
        <title>Complete genome sequences of two hemotropic Mycoplasmas, Mycoplasma haemofelis strain Ohio2 and Mycoplasma suis strain Illinois.</title>
        <authorList>
            <person name="Messick J.B."/>
            <person name="Santos A.P."/>
            <person name="Guimaraes A.M."/>
        </authorList>
    </citation>
    <scope>NUCLEOTIDE SEQUENCE [LARGE SCALE GENOMIC DNA]</scope>
    <source>
        <strain evidence="2 3">Illinois</strain>
    </source>
</reference>
<dbReference type="GO" id="GO:0005829">
    <property type="term" value="C:cytosol"/>
    <property type="evidence" value="ECO:0007669"/>
    <property type="project" value="TreeGrafter"/>
</dbReference>
<dbReference type="GO" id="GO:0010181">
    <property type="term" value="F:FMN binding"/>
    <property type="evidence" value="ECO:0007669"/>
    <property type="project" value="TreeGrafter"/>
</dbReference>
<evidence type="ECO:0000313" key="3">
    <source>
        <dbReference type="Proteomes" id="UP000007484"/>
    </source>
</evidence>
<dbReference type="InterPro" id="IPR029039">
    <property type="entry name" value="Flavoprotein-like_sf"/>
</dbReference>
<dbReference type="PANTHER" id="PTHR30543:SF21">
    <property type="entry name" value="NAD(P)H-DEPENDENT FMN REDUCTASE LOT6"/>
    <property type="match status" value="1"/>
</dbReference>
<feature type="domain" description="NADPH-dependent FMN reductase-like" evidence="1">
    <location>
        <begin position="2"/>
        <end position="117"/>
    </location>
</feature>
<dbReference type="KEGG" id="mss:MSU_0374"/>
<protein>
    <submittedName>
        <fullName evidence="2">NADPH-dependent FMN reductase</fullName>
        <ecNumber evidence="2">1.5.1.30</ecNumber>
    </submittedName>
</protein>
<dbReference type="AlphaFoldDB" id="F0QQZ2"/>
<dbReference type="Gene3D" id="3.40.50.360">
    <property type="match status" value="1"/>
</dbReference>
<dbReference type="PANTHER" id="PTHR30543">
    <property type="entry name" value="CHROMATE REDUCTASE"/>
    <property type="match status" value="1"/>
</dbReference>
<dbReference type="STRING" id="768700.MSU_0374"/>
<dbReference type="SUPFAM" id="SSF52218">
    <property type="entry name" value="Flavoproteins"/>
    <property type="match status" value="1"/>
</dbReference>